<comment type="caution">
    <text evidence="1">The sequence shown here is derived from an EMBL/GenBank/DDBJ whole genome shotgun (WGS) entry which is preliminary data.</text>
</comment>
<protein>
    <submittedName>
        <fullName evidence="1">Uncharacterized protein</fullName>
    </submittedName>
</protein>
<gene>
    <name evidence="1" type="ORF">F1978_07460</name>
</gene>
<sequence>MRFTNIGLFENRMVDQGVTVAFFNFKYHNCVIETAYSRNQRKFLFAFVDHNIGFTCSLQGEHASGYINHKAAVEQLMRCRNHDRYDPKHFYELLNSHLPIARFAQINQPQYRRTAQKAVSNFEDRIFFNHWRNSNMSEKQRQKTIELMGHEVIEFCDQNHLIPVFYPYPTDRTLAAFEDFEADYVGFGLRQ</sequence>
<keyword evidence="2" id="KW-1185">Reference proteome</keyword>
<evidence type="ECO:0000313" key="2">
    <source>
        <dbReference type="Proteomes" id="UP000466130"/>
    </source>
</evidence>
<organism evidence="1 2">
    <name type="scientific">Vreelandella piezotolerans</name>
    <dbReference type="NCBI Taxonomy" id="2609667"/>
    <lineage>
        <taxon>Bacteria</taxon>
        <taxon>Pseudomonadati</taxon>
        <taxon>Pseudomonadota</taxon>
        <taxon>Gammaproteobacteria</taxon>
        <taxon>Oceanospirillales</taxon>
        <taxon>Halomonadaceae</taxon>
        <taxon>Vreelandella</taxon>
    </lineage>
</organism>
<proteinExistence type="predicted"/>
<name>A0ABQ6XBB9_9GAMM</name>
<accession>A0ABQ6XBB9</accession>
<dbReference type="Proteomes" id="UP000466130">
    <property type="component" value="Unassembled WGS sequence"/>
</dbReference>
<dbReference type="EMBL" id="VWRT01000005">
    <property type="protein sequence ID" value="KAE8438775.1"/>
    <property type="molecule type" value="Genomic_DNA"/>
</dbReference>
<reference evidence="1 2" key="1">
    <citation type="submission" date="2019-09" db="EMBL/GenBank/DDBJ databases">
        <title>The Halomonas whole genome shotgun (WGS).</title>
        <authorList>
            <person name="Xie Z."/>
        </authorList>
    </citation>
    <scope>NUCLEOTIDE SEQUENCE [LARGE SCALE GENOMIC DNA]</scope>
    <source>
        <strain evidence="1 2">NBT06E8</strain>
    </source>
</reference>
<evidence type="ECO:0000313" key="1">
    <source>
        <dbReference type="EMBL" id="KAE8438775.1"/>
    </source>
</evidence>